<reference evidence="7 8" key="1">
    <citation type="submission" date="2020-11" db="EMBL/GenBank/DDBJ databases">
        <title>Pseudonocardia abyssalis sp. nov. and Pseudonocardia oceani sp. nov., description and phylogenomic analysis of two novel actinomycetes isolated from the deep Southern Ocean.</title>
        <authorList>
            <person name="Parra J."/>
        </authorList>
    </citation>
    <scope>NUCLEOTIDE SEQUENCE [LARGE SCALE GENOMIC DNA]</scope>
    <source>
        <strain evidence="8">KRD185</strain>
    </source>
</reference>
<name>A0ABS6U389_9PSEU</name>
<dbReference type="EMBL" id="JADQDF010000001">
    <property type="protein sequence ID" value="MBW0126683.1"/>
    <property type="molecule type" value="Genomic_DNA"/>
</dbReference>
<evidence type="ECO:0000256" key="3">
    <source>
        <dbReference type="ARBA" id="ARBA00023163"/>
    </source>
</evidence>
<evidence type="ECO:0000256" key="4">
    <source>
        <dbReference type="PROSITE-ProRule" id="PRU00335"/>
    </source>
</evidence>
<evidence type="ECO:0000313" key="7">
    <source>
        <dbReference type="EMBL" id="MBW0126683.1"/>
    </source>
</evidence>
<dbReference type="PANTHER" id="PTHR30055">
    <property type="entry name" value="HTH-TYPE TRANSCRIPTIONAL REGULATOR RUTR"/>
    <property type="match status" value="1"/>
</dbReference>
<protein>
    <submittedName>
        <fullName evidence="7">TetR/AcrR family transcriptional regulator</fullName>
    </submittedName>
</protein>
<evidence type="ECO:0000313" key="8">
    <source>
        <dbReference type="Proteomes" id="UP000694300"/>
    </source>
</evidence>
<dbReference type="Proteomes" id="UP000694300">
    <property type="component" value="Unassembled WGS sequence"/>
</dbReference>
<comment type="caution">
    <text evidence="7">The sequence shown here is derived from an EMBL/GenBank/DDBJ whole genome shotgun (WGS) entry which is preliminary data.</text>
</comment>
<keyword evidence="8" id="KW-1185">Reference proteome</keyword>
<dbReference type="PROSITE" id="PS50977">
    <property type="entry name" value="HTH_TETR_2"/>
    <property type="match status" value="1"/>
</dbReference>
<sequence>MARDPGAPARRRGSASTRAAAAKSPLAAAASSSPATVRGRKTRAALVSAAREVFEELGYRDARLSDIAARAGTSYGVFYHYFESKESILDELFTAVTGEMYNASQAATSHATDPVDKIRAANREYLVVAARNARLIAMIEELAYRDPRFRELKLRIREPFLRRNEAGIRSLQKRGLADPALDAPTAASLLGGMIENFTMLWFVHGIEYDEDVAVETLSRLWAQAIGLRVQPAIED</sequence>
<feature type="region of interest" description="Disordered" evidence="5">
    <location>
        <begin position="1"/>
        <end position="35"/>
    </location>
</feature>
<dbReference type="Pfam" id="PF00440">
    <property type="entry name" value="TetR_N"/>
    <property type="match status" value="1"/>
</dbReference>
<evidence type="ECO:0000259" key="6">
    <source>
        <dbReference type="PROSITE" id="PS50977"/>
    </source>
</evidence>
<dbReference type="InterPro" id="IPR050109">
    <property type="entry name" value="HTH-type_TetR-like_transc_reg"/>
</dbReference>
<accession>A0ABS6U389</accession>
<organism evidence="7 8">
    <name type="scientific">Pseudonocardia oceani</name>
    <dbReference type="NCBI Taxonomy" id="2792013"/>
    <lineage>
        <taxon>Bacteria</taxon>
        <taxon>Bacillati</taxon>
        <taxon>Actinomycetota</taxon>
        <taxon>Actinomycetes</taxon>
        <taxon>Pseudonocardiales</taxon>
        <taxon>Pseudonocardiaceae</taxon>
        <taxon>Pseudonocardia</taxon>
    </lineage>
</organism>
<feature type="DNA-binding region" description="H-T-H motif" evidence="4">
    <location>
        <begin position="63"/>
        <end position="82"/>
    </location>
</feature>
<evidence type="ECO:0000256" key="2">
    <source>
        <dbReference type="ARBA" id="ARBA00023125"/>
    </source>
</evidence>
<dbReference type="PANTHER" id="PTHR30055:SF234">
    <property type="entry name" value="HTH-TYPE TRANSCRIPTIONAL REGULATOR BETI"/>
    <property type="match status" value="1"/>
</dbReference>
<keyword evidence="3" id="KW-0804">Transcription</keyword>
<gene>
    <name evidence="7" type="ORF">I4I82_03165</name>
</gene>
<dbReference type="InterPro" id="IPR001647">
    <property type="entry name" value="HTH_TetR"/>
</dbReference>
<evidence type="ECO:0000256" key="1">
    <source>
        <dbReference type="ARBA" id="ARBA00023015"/>
    </source>
</evidence>
<feature type="domain" description="HTH tetR-type" evidence="6">
    <location>
        <begin position="40"/>
        <end position="100"/>
    </location>
</feature>
<keyword evidence="1" id="KW-0805">Transcription regulation</keyword>
<keyword evidence="2 4" id="KW-0238">DNA-binding</keyword>
<proteinExistence type="predicted"/>
<evidence type="ECO:0000256" key="5">
    <source>
        <dbReference type="SAM" id="MobiDB-lite"/>
    </source>
</evidence>